<feature type="domain" description="Peptidase M24" evidence="1">
    <location>
        <begin position="171"/>
        <end position="371"/>
    </location>
</feature>
<dbReference type="InterPro" id="IPR000994">
    <property type="entry name" value="Pept_M24"/>
</dbReference>
<dbReference type="InterPro" id="IPR050659">
    <property type="entry name" value="Peptidase_M24B"/>
</dbReference>
<feature type="domain" description="Creatinase N-terminal" evidence="2">
    <location>
        <begin position="14"/>
        <end position="163"/>
    </location>
</feature>
<dbReference type="SUPFAM" id="SSF55920">
    <property type="entry name" value="Creatinase/aminopeptidase"/>
    <property type="match status" value="1"/>
</dbReference>
<dbReference type="AlphaFoldDB" id="A0A1I3TDS0"/>
<dbReference type="SUPFAM" id="SSF53092">
    <property type="entry name" value="Creatinase/prolidase N-terminal domain"/>
    <property type="match status" value="1"/>
</dbReference>
<dbReference type="CDD" id="cd01066">
    <property type="entry name" value="APP_MetAP"/>
    <property type="match status" value="1"/>
</dbReference>
<dbReference type="InterPro" id="IPR029149">
    <property type="entry name" value="Creatin/AminoP/Spt16_N"/>
</dbReference>
<dbReference type="EMBL" id="FOQO01000012">
    <property type="protein sequence ID" value="SFJ69075.1"/>
    <property type="molecule type" value="Genomic_DNA"/>
</dbReference>
<organism evidence="3 4">
    <name type="scientific">Parapedobacter indicus</name>
    <dbReference type="NCBI Taxonomy" id="1477437"/>
    <lineage>
        <taxon>Bacteria</taxon>
        <taxon>Pseudomonadati</taxon>
        <taxon>Bacteroidota</taxon>
        <taxon>Sphingobacteriia</taxon>
        <taxon>Sphingobacteriales</taxon>
        <taxon>Sphingobacteriaceae</taxon>
        <taxon>Parapedobacter</taxon>
    </lineage>
</organism>
<keyword evidence="3" id="KW-0645">Protease</keyword>
<dbReference type="Gene3D" id="3.90.230.10">
    <property type="entry name" value="Creatinase/methionine aminopeptidase superfamily"/>
    <property type="match status" value="1"/>
</dbReference>
<dbReference type="Pfam" id="PF01321">
    <property type="entry name" value="Creatinase_N"/>
    <property type="match status" value="1"/>
</dbReference>
<evidence type="ECO:0000259" key="2">
    <source>
        <dbReference type="Pfam" id="PF01321"/>
    </source>
</evidence>
<dbReference type="Proteomes" id="UP000198670">
    <property type="component" value="Unassembled WGS sequence"/>
</dbReference>
<evidence type="ECO:0000313" key="4">
    <source>
        <dbReference type="Proteomes" id="UP000198670"/>
    </source>
</evidence>
<dbReference type="Gene3D" id="3.40.350.10">
    <property type="entry name" value="Creatinase/prolidase N-terminal domain"/>
    <property type="match status" value="1"/>
</dbReference>
<dbReference type="PANTHER" id="PTHR46112:SF2">
    <property type="entry name" value="XAA-PRO AMINOPEPTIDASE P-RELATED"/>
    <property type="match status" value="1"/>
</dbReference>
<dbReference type="Pfam" id="PF00557">
    <property type="entry name" value="Peptidase_M24"/>
    <property type="match status" value="1"/>
</dbReference>
<keyword evidence="3" id="KW-0378">Hydrolase</keyword>
<evidence type="ECO:0000259" key="1">
    <source>
        <dbReference type="Pfam" id="PF00557"/>
    </source>
</evidence>
<evidence type="ECO:0000313" key="3">
    <source>
        <dbReference type="EMBL" id="SFJ69075.1"/>
    </source>
</evidence>
<sequence length="390" mass="43208">MNSVKIEKEEFQQRIEKIQHSLERHGLDAMIVYGDEYRKENLRYVANFWPIFERGACFIPRKGAPILAGAPEGEKYAREMTWLEDVRNIKEFACVSVPEEIEYPLAQFSSLSDIIREVSGGGTKVGLVGYWDIPGPIYNRMKDAVGGGELSDASAILAELRLIKSEAEIACLREAGRQACLGYEKLIETCIPGTTEVQAAGAAEGVARSEGAEDINFTVFGSGKRCDTVIGRATHKVIRDGDMIMAAMAVQYEGYVATVEYPFVAGKESDTQRDFLRVLFEAAEVQYGYLRNGCPAGEMVKAVSEVFKKYDMQQYDVYPPLHGIGLAEAESPYPDKDADYLLKSGMCVNSDISLFGHPHGSNRIEEGFVIRDNGPESLTPAIRERIRKGV</sequence>
<protein>
    <submittedName>
        <fullName evidence="3">Xaa-Pro aminopeptidase</fullName>
    </submittedName>
</protein>
<proteinExistence type="predicted"/>
<dbReference type="InterPro" id="IPR000587">
    <property type="entry name" value="Creatinase_N"/>
</dbReference>
<dbReference type="STRING" id="1477437.SAMN05444682_112136"/>
<keyword evidence="3" id="KW-0031">Aminopeptidase</keyword>
<dbReference type="PANTHER" id="PTHR46112">
    <property type="entry name" value="AMINOPEPTIDASE"/>
    <property type="match status" value="1"/>
</dbReference>
<keyword evidence="4" id="KW-1185">Reference proteome</keyword>
<dbReference type="RefSeq" id="WP_090630807.1">
    <property type="nucleotide sequence ID" value="NZ_FOQO01000012.1"/>
</dbReference>
<reference evidence="3 4" key="1">
    <citation type="submission" date="2016-10" db="EMBL/GenBank/DDBJ databases">
        <authorList>
            <person name="de Groot N.N."/>
        </authorList>
    </citation>
    <scope>NUCLEOTIDE SEQUENCE [LARGE SCALE GENOMIC DNA]</scope>
    <source>
        <strain evidence="3 4">RK1</strain>
    </source>
</reference>
<name>A0A1I3TDS0_9SPHI</name>
<gene>
    <name evidence="3" type="ORF">SAMN05444682_112136</name>
</gene>
<accession>A0A1I3TDS0</accession>
<dbReference type="InterPro" id="IPR036005">
    <property type="entry name" value="Creatinase/aminopeptidase-like"/>
</dbReference>
<dbReference type="OrthoDB" id="9806388at2"/>
<dbReference type="GO" id="GO:0004177">
    <property type="term" value="F:aminopeptidase activity"/>
    <property type="evidence" value="ECO:0007669"/>
    <property type="project" value="UniProtKB-KW"/>
</dbReference>